<sequence length="68" mass="7867">MARKISELYEMQVYSSDGVFLGVTEDFTFDDVEGKLVEIEINTGRRGEKRRIPYDSVKACKDIYIVEI</sequence>
<dbReference type="InterPro" id="IPR027275">
    <property type="entry name" value="PRC-brl_dom"/>
</dbReference>
<dbReference type="SUPFAM" id="SSF50346">
    <property type="entry name" value="PRC-barrel domain"/>
    <property type="match status" value="1"/>
</dbReference>
<dbReference type="AlphaFoldDB" id="A0A429G690"/>
<dbReference type="InterPro" id="IPR011033">
    <property type="entry name" value="PRC_barrel-like_sf"/>
</dbReference>
<organism evidence="2 3">
    <name type="scientific">Candidatus Korarchaeum cryptofilum</name>
    <dbReference type="NCBI Taxonomy" id="498846"/>
    <lineage>
        <taxon>Archaea</taxon>
        <taxon>Thermoproteota</taxon>
        <taxon>Candidatus Korarchaeia</taxon>
        <taxon>Candidatus Korarchaeales</taxon>
        <taxon>Candidatus Korarchaeaceae</taxon>
        <taxon>Candidatus Korarchaeum</taxon>
    </lineage>
</organism>
<evidence type="ECO:0000259" key="1">
    <source>
        <dbReference type="Pfam" id="PF05239"/>
    </source>
</evidence>
<dbReference type="RefSeq" id="WP_052567885.1">
    <property type="nucleotide sequence ID" value="NZ_RCOR01000019.1"/>
</dbReference>
<evidence type="ECO:0000313" key="2">
    <source>
        <dbReference type="EMBL" id="RSN69335.1"/>
    </source>
</evidence>
<dbReference type="Proteomes" id="UP000278149">
    <property type="component" value="Unassembled WGS sequence"/>
</dbReference>
<dbReference type="EMBL" id="RCOR01000019">
    <property type="protein sequence ID" value="RSN69335.1"/>
    <property type="molecule type" value="Genomic_DNA"/>
</dbReference>
<reference evidence="2 3" key="1">
    <citation type="submission" date="2018-10" db="EMBL/GenBank/DDBJ databases">
        <title>Co-occurring genomic capacity for anaerobic methane metabolism and dissimilatory sulfite reduction discovered in the Korarchaeota.</title>
        <authorList>
            <person name="Mckay L.J."/>
            <person name="Dlakic M."/>
            <person name="Fields M.W."/>
            <person name="Delmont T.O."/>
            <person name="Eren A.M."/>
            <person name="Jay Z.J."/>
            <person name="Klingelsmith K.B."/>
            <person name="Rusch D.B."/>
            <person name="Inskeep W.P."/>
        </authorList>
    </citation>
    <scope>NUCLEOTIDE SEQUENCE [LARGE SCALE GENOMIC DNA]</scope>
    <source>
        <strain evidence="2 3">WS</strain>
    </source>
</reference>
<gene>
    <name evidence="2" type="ORF">D9Q81_03945</name>
</gene>
<evidence type="ECO:0000313" key="3">
    <source>
        <dbReference type="Proteomes" id="UP000278149"/>
    </source>
</evidence>
<feature type="domain" description="PRC-barrel" evidence="1">
    <location>
        <begin position="4"/>
        <end position="67"/>
    </location>
</feature>
<comment type="caution">
    <text evidence="2">The sequence shown here is derived from an EMBL/GenBank/DDBJ whole genome shotgun (WGS) entry which is preliminary data.</text>
</comment>
<protein>
    <recommendedName>
        <fullName evidence="1">PRC-barrel domain-containing protein</fullName>
    </recommendedName>
</protein>
<dbReference type="GeneID" id="25399849"/>
<proteinExistence type="predicted"/>
<dbReference type="Gene3D" id="2.30.30.240">
    <property type="entry name" value="PRC-barrel domain"/>
    <property type="match status" value="1"/>
</dbReference>
<dbReference type="Pfam" id="PF05239">
    <property type="entry name" value="PRC"/>
    <property type="match status" value="1"/>
</dbReference>
<name>A0A429G690_9CREN</name>
<accession>A0A429G690</accession>